<accession>A0A538SI22</accession>
<dbReference type="InterPro" id="IPR005234">
    <property type="entry name" value="ScpB_csome_segregation"/>
</dbReference>
<dbReference type="GO" id="GO:0051301">
    <property type="term" value="P:cell division"/>
    <property type="evidence" value="ECO:0007669"/>
    <property type="project" value="UniProtKB-KW"/>
</dbReference>
<feature type="region of interest" description="Disordered" evidence="5">
    <location>
        <begin position="171"/>
        <end position="220"/>
    </location>
</feature>
<name>A0A538SI22_UNCEI</name>
<evidence type="ECO:0000256" key="3">
    <source>
        <dbReference type="ARBA" id="ARBA00022829"/>
    </source>
</evidence>
<dbReference type="PANTHER" id="PTHR34298:SF2">
    <property type="entry name" value="SEGREGATION AND CONDENSATION PROTEIN B"/>
    <property type="match status" value="1"/>
</dbReference>
<keyword evidence="4" id="KW-0131">Cell cycle</keyword>
<dbReference type="NCBIfam" id="TIGR00281">
    <property type="entry name" value="SMC-Scp complex subunit ScpB"/>
    <property type="match status" value="1"/>
</dbReference>
<evidence type="ECO:0000313" key="6">
    <source>
        <dbReference type="EMBL" id="TMQ51013.1"/>
    </source>
</evidence>
<proteinExistence type="predicted"/>
<keyword evidence="2" id="KW-0132">Cell division</keyword>
<comment type="caution">
    <text evidence="6">The sequence shown here is derived from an EMBL/GenBank/DDBJ whole genome shotgun (WGS) entry which is preliminary data.</text>
</comment>
<protein>
    <submittedName>
        <fullName evidence="6">SMC-Scp complex subunit ScpB</fullName>
    </submittedName>
</protein>
<dbReference type="Pfam" id="PF04079">
    <property type="entry name" value="SMC_ScpB"/>
    <property type="match status" value="1"/>
</dbReference>
<reference evidence="6 7" key="1">
    <citation type="journal article" date="2019" name="Nat. Microbiol.">
        <title>Mediterranean grassland soil C-N compound turnover is dependent on rainfall and depth, and is mediated by genomically divergent microorganisms.</title>
        <authorList>
            <person name="Diamond S."/>
            <person name="Andeer P.F."/>
            <person name="Li Z."/>
            <person name="Crits-Christoph A."/>
            <person name="Burstein D."/>
            <person name="Anantharaman K."/>
            <person name="Lane K.R."/>
            <person name="Thomas B.C."/>
            <person name="Pan C."/>
            <person name="Northen T.R."/>
            <person name="Banfield J.F."/>
        </authorList>
    </citation>
    <scope>NUCLEOTIDE SEQUENCE [LARGE SCALE GENOMIC DNA]</scope>
    <source>
        <strain evidence="6">WS_1</strain>
    </source>
</reference>
<evidence type="ECO:0000256" key="1">
    <source>
        <dbReference type="ARBA" id="ARBA00022490"/>
    </source>
</evidence>
<dbReference type="GO" id="GO:0051304">
    <property type="term" value="P:chromosome separation"/>
    <property type="evidence" value="ECO:0007669"/>
    <property type="project" value="InterPro"/>
</dbReference>
<dbReference type="InterPro" id="IPR036390">
    <property type="entry name" value="WH_DNA-bd_sf"/>
</dbReference>
<evidence type="ECO:0000256" key="4">
    <source>
        <dbReference type="ARBA" id="ARBA00023306"/>
    </source>
</evidence>
<dbReference type="Proteomes" id="UP000316292">
    <property type="component" value="Unassembled WGS sequence"/>
</dbReference>
<dbReference type="PANTHER" id="PTHR34298">
    <property type="entry name" value="SEGREGATION AND CONDENSATION PROTEIN B"/>
    <property type="match status" value="1"/>
</dbReference>
<dbReference type="PIRSF" id="PIRSF019345">
    <property type="entry name" value="ScpB"/>
    <property type="match status" value="1"/>
</dbReference>
<evidence type="ECO:0000256" key="5">
    <source>
        <dbReference type="SAM" id="MobiDB-lite"/>
    </source>
</evidence>
<gene>
    <name evidence="6" type="primary">scpB</name>
    <name evidence="6" type="ORF">E6K71_00945</name>
</gene>
<feature type="compositionally biased region" description="Basic and acidic residues" evidence="5">
    <location>
        <begin position="171"/>
        <end position="187"/>
    </location>
</feature>
<keyword evidence="3" id="KW-0159">Chromosome partition</keyword>
<organism evidence="6 7">
    <name type="scientific">Eiseniibacteriota bacterium</name>
    <dbReference type="NCBI Taxonomy" id="2212470"/>
    <lineage>
        <taxon>Bacteria</taxon>
        <taxon>Candidatus Eiseniibacteriota</taxon>
    </lineage>
</organism>
<evidence type="ECO:0000313" key="7">
    <source>
        <dbReference type="Proteomes" id="UP000316292"/>
    </source>
</evidence>
<dbReference type="Gene3D" id="1.10.10.10">
    <property type="entry name" value="Winged helix-like DNA-binding domain superfamily/Winged helix DNA-binding domain"/>
    <property type="match status" value="2"/>
</dbReference>
<dbReference type="SUPFAM" id="SSF46785">
    <property type="entry name" value="Winged helix' DNA-binding domain"/>
    <property type="match status" value="2"/>
</dbReference>
<keyword evidence="1" id="KW-0963">Cytoplasm</keyword>
<sequence length="220" mass="23970">MPSDKQILEAVLFASDVPVTLNVLTQVLGNRSPAEVRALLSEMAAAYESEERGVVLSEIAGGFQILSRKECSAWVEQMLRSRRKIRLSKPALETLAIVAYKQPITKVEIDSIRGVDSAGVLHTLLERNLVTIKGRSKGVGRPLLYSTTQEFLSYMGINELTDLPELKELAPLLDERERLPEGERPEESSPAGKDASGGDPAEARETEPEEVEVSTADGAA</sequence>
<dbReference type="EMBL" id="VBOR01000024">
    <property type="protein sequence ID" value="TMQ51013.1"/>
    <property type="molecule type" value="Genomic_DNA"/>
</dbReference>
<evidence type="ECO:0000256" key="2">
    <source>
        <dbReference type="ARBA" id="ARBA00022618"/>
    </source>
</evidence>
<dbReference type="AlphaFoldDB" id="A0A538SI22"/>
<dbReference type="InterPro" id="IPR036388">
    <property type="entry name" value="WH-like_DNA-bd_sf"/>
</dbReference>